<dbReference type="GO" id="GO:0043093">
    <property type="term" value="P:FtsZ-dependent cytokinesis"/>
    <property type="evidence" value="ECO:0007669"/>
    <property type="project" value="UniProtKB-UniRule"/>
</dbReference>
<dbReference type="SUPFAM" id="SSF53067">
    <property type="entry name" value="Actin-like ATPase domain"/>
    <property type="match status" value="2"/>
</dbReference>
<dbReference type="PANTHER" id="PTHR32432">
    <property type="entry name" value="CELL DIVISION PROTEIN FTSA-RELATED"/>
    <property type="match status" value="1"/>
</dbReference>
<dbReference type="Gene3D" id="3.30.1490.110">
    <property type="match status" value="1"/>
</dbReference>
<comment type="subunit">
    <text evidence="5">Self-interacts. Interacts with FtsZ.</text>
</comment>
<keyword evidence="2 5" id="KW-0132">Cell division</keyword>
<reference evidence="8 9" key="1">
    <citation type="journal article" date="2016" name="Nat. Commun.">
        <title>Thousands of microbial genomes shed light on interconnected biogeochemical processes in an aquifer system.</title>
        <authorList>
            <person name="Anantharaman K."/>
            <person name="Brown C.T."/>
            <person name="Hug L.A."/>
            <person name="Sharon I."/>
            <person name="Castelle C.J."/>
            <person name="Probst A.J."/>
            <person name="Thomas B.C."/>
            <person name="Singh A."/>
            <person name="Wilkins M.J."/>
            <person name="Karaoz U."/>
            <person name="Brodie E.L."/>
            <person name="Williams K.H."/>
            <person name="Hubbard S.S."/>
            <person name="Banfield J.F."/>
        </authorList>
    </citation>
    <scope>NUCLEOTIDE SEQUENCE [LARGE SCALE GENOMIC DNA]</scope>
</reference>
<keyword evidence="1 5" id="KW-1003">Cell membrane</keyword>
<dbReference type="Proteomes" id="UP000176650">
    <property type="component" value="Unassembled WGS sequence"/>
</dbReference>
<proteinExistence type="inferred from homology"/>
<dbReference type="HAMAP" id="MF_02033">
    <property type="entry name" value="FtsA"/>
    <property type="match status" value="1"/>
</dbReference>
<keyword evidence="3 5" id="KW-0472">Membrane</keyword>
<protein>
    <recommendedName>
        <fullName evidence="5 6">Cell division protein FtsA</fullName>
    </recommendedName>
</protein>
<comment type="similarity">
    <text evidence="5 6">Belongs to the FtsA/MreB family.</text>
</comment>
<comment type="caution">
    <text evidence="8">The sequence shown here is derived from an EMBL/GenBank/DDBJ whole genome shotgun (WGS) entry which is preliminary data.</text>
</comment>
<accession>A0A1F5BU89</accession>
<evidence type="ECO:0000256" key="4">
    <source>
        <dbReference type="ARBA" id="ARBA00023306"/>
    </source>
</evidence>
<evidence type="ECO:0000256" key="1">
    <source>
        <dbReference type="ARBA" id="ARBA00022475"/>
    </source>
</evidence>
<dbReference type="InterPro" id="IPR020823">
    <property type="entry name" value="Cell_div_FtsA"/>
</dbReference>
<dbReference type="GO" id="GO:0032153">
    <property type="term" value="C:cell division site"/>
    <property type="evidence" value="ECO:0007669"/>
    <property type="project" value="UniProtKB-UniRule"/>
</dbReference>
<evidence type="ECO:0000256" key="3">
    <source>
        <dbReference type="ARBA" id="ARBA00023136"/>
    </source>
</evidence>
<dbReference type="PIRSF" id="PIRSF003101">
    <property type="entry name" value="FtsA"/>
    <property type="match status" value="1"/>
</dbReference>
<keyword evidence="4 5" id="KW-0131">Cell cycle</keyword>
<comment type="subcellular location">
    <subcellularLocation>
        <location evidence="5">Cell membrane</location>
        <topology evidence="5">Peripheral membrane protein</topology>
        <orientation evidence="5">Cytoplasmic side</orientation>
    </subcellularLocation>
    <text evidence="5">Localizes to the Z ring in an FtsZ-dependent manner. Targeted to the membrane through a conserved C-terminal amphipathic helix.</text>
</comment>
<dbReference type="Gene3D" id="3.30.420.40">
    <property type="match status" value="2"/>
</dbReference>
<evidence type="ECO:0000256" key="5">
    <source>
        <dbReference type="HAMAP-Rule" id="MF_02033"/>
    </source>
</evidence>
<organism evidence="8 9">
    <name type="scientific">Candidatus Azambacteria bacterium RIFCSPLOWO2_01_FULL_46_25</name>
    <dbReference type="NCBI Taxonomy" id="1797298"/>
    <lineage>
        <taxon>Bacteria</taxon>
        <taxon>Candidatus Azamiibacteriota</taxon>
    </lineage>
</organism>
<dbReference type="CDD" id="cd24048">
    <property type="entry name" value="ASKHA_NBD_FtsA"/>
    <property type="match status" value="1"/>
</dbReference>
<gene>
    <name evidence="5" type="primary">ftsA</name>
    <name evidence="8" type="ORF">A2988_01665</name>
</gene>
<comment type="function">
    <text evidence="5 6">Cell division protein that is involved in the assembly of the Z ring. May serve as a membrane anchor for the Z ring.</text>
</comment>
<dbReference type="Pfam" id="PF14450">
    <property type="entry name" value="FtsA"/>
    <property type="match status" value="1"/>
</dbReference>
<evidence type="ECO:0000313" key="8">
    <source>
        <dbReference type="EMBL" id="OGD34166.1"/>
    </source>
</evidence>
<evidence type="ECO:0000256" key="2">
    <source>
        <dbReference type="ARBA" id="ARBA00022618"/>
    </source>
</evidence>
<dbReference type="SMART" id="SM00842">
    <property type="entry name" value="FtsA"/>
    <property type="match status" value="1"/>
</dbReference>
<dbReference type="GO" id="GO:0009898">
    <property type="term" value="C:cytoplasmic side of plasma membrane"/>
    <property type="evidence" value="ECO:0007669"/>
    <property type="project" value="UniProtKB-UniRule"/>
</dbReference>
<dbReference type="NCBIfam" id="TIGR01174">
    <property type="entry name" value="ftsA"/>
    <property type="match status" value="1"/>
</dbReference>
<dbReference type="AlphaFoldDB" id="A0A1F5BU89"/>
<sequence>MAKDAIICALDIGSHTFRTVIAQKRKGNDKLSIIGLGEVASSGVRRGVLVDVEQAVGPLRESVELAEQASGYKVKSAYVSLSGSHISSRYAKGVISVSRADLEISQEDIERVIMQAQSISMPPNKETLYALAKEYIVDGEPGVQDPLGMHGQRLEASTLVIEGSTSMVRAVSKCMELLDVDIDGLVLAPVAAARAVLSRRQKELGAVCLDIGGGTSELAAFEEGSMIHTAVLPVGAAHITNDIAIGLRIDVDLAEVIKQKYGVCNPAAINKKELISISLPDGSETLENVSRREVAEIIEARMDELFELVEKELKKISRQALFPAGVVLSGGGARMNGITEFCKDRLKLPAHVGVPEGVDGIIDQIASPEYATAIGLCLWGNDALEQNGTSGMFPFMGAAGRASGSFLKRWLREFRP</sequence>
<evidence type="ECO:0000259" key="7">
    <source>
        <dbReference type="SMART" id="SM00842"/>
    </source>
</evidence>
<evidence type="ECO:0000256" key="6">
    <source>
        <dbReference type="PIRNR" id="PIRNR003101"/>
    </source>
</evidence>
<evidence type="ECO:0000313" key="9">
    <source>
        <dbReference type="Proteomes" id="UP000176650"/>
    </source>
</evidence>
<feature type="domain" description="SHS2" evidence="7">
    <location>
        <begin position="7"/>
        <end position="196"/>
    </location>
</feature>
<dbReference type="EMBL" id="MEYS01000002">
    <property type="protein sequence ID" value="OGD34166.1"/>
    <property type="molecule type" value="Genomic_DNA"/>
</dbReference>
<dbReference type="STRING" id="1797298.A2988_01665"/>
<dbReference type="InterPro" id="IPR050696">
    <property type="entry name" value="FtsA/MreB"/>
</dbReference>
<dbReference type="PANTHER" id="PTHR32432:SF4">
    <property type="entry name" value="CELL DIVISION PROTEIN FTSA"/>
    <property type="match status" value="1"/>
</dbReference>
<dbReference type="Pfam" id="PF02491">
    <property type="entry name" value="SHS2_FTSA"/>
    <property type="match status" value="1"/>
</dbReference>
<dbReference type="InterPro" id="IPR043129">
    <property type="entry name" value="ATPase_NBD"/>
</dbReference>
<name>A0A1F5BU89_9BACT</name>
<dbReference type="InterPro" id="IPR003494">
    <property type="entry name" value="SHS2_FtsA"/>
</dbReference>